<dbReference type="GO" id="GO:0031491">
    <property type="term" value="F:nucleosome binding"/>
    <property type="evidence" value="ECO:0007669"/>
    <property type="project" value="TreeGrafter"/>
</dbReference>
<reference evidence="1 2" key="1">
    <citation type="journal article" date="2016" name="G3 (Bethesda)">
        <title>First Draft Assembly and Annotation of the Genome of a California Endemic Oak Quercus lobata Nee (Fagaceae).</title>
        <authorList>
            <person name="Sork V.L."/>
            <person name="Fitz-Gibbon S.T."/>
            <person name="Puiu D."/>
            <person name="Crepeau M."/>
            <person name="Gugger P.F."/>
            <person name="Sherman R."/>
            <person name="Stevens K."/>
            <person name="Langley C.H."/>
            <person name="Pellegrini M."/>
            <person name="Salzberg S.L."/>
        </authorList>
    </citation>
    <scope>NUCLEOTIDE SEQUENCE [LARGE SCALE GENOMIC DNA]</scope>
    <source>
        <strain evidence="1 2">cv. SW786</strain>
    </source>
</reference>
<accession>A0A7N2QWY4</accession>
<dbReference type="InterPro" id="IPR017072">
    <property type="entry name" value="TF_Spt6"/>
</dbReference>
<dbReference type="PANTHER" id="PTHR10145:SF6">
    <property type="entry name" value="TRANSCRIPTION ELONGATION FACTOR SPT6"/>
    <property type="match status" value="1"/>
</dbReference>
<dbReference type="InParanoid" id="A0A7N2QWY4"/>
<name>A0A7N2QWY4_QUELO</name>
<evidence type="ECO:0000313" key="2">
    <source>
        <dbReference type="Proteomes" id="UP000594261"/>
    </source>
</evidence>
<dbReference type="Gramene" id="QL01p002119:mrna">
    <property type="protein sequence ID" value="QL01p002119:mrna"/>
    <property type="gene ID" value="QL01p002119"/>
</dbReference>
<keyword evidence="2" id="KW-1185">Reference proteome</keyword>
<dbReference type="GO" id="GO:0042393">
    <property type="term" value="F:histone binding"/>
    <property type="evidence" value="ECO:0007669"/>
    <property type="project" value="TreeGrafter"/>
</dbReference>
<dbReference type="PANTHER" id="PTHR10145">
    <property type="entry name" value="TRANSCRIPTION ELONGATION FACTOR SPT6"/>
    <property type="match status" value="1"/>
</dbReference>
<evidence type="ECO:0000313" key="1">
    <source>
        <dbReference type="EnsemblPlants" id="QL01p002119:mrna"/>
    </source>
</evidence>
<dbReference type="Proteomes" id="UP000594261">
    <property type="component" value="Chromosome 1"/>
</dbReference>
<dbReference type="AlphaFoldDB" id="A0A7N2QWY4"/>
<dbReference type="GO" id="GO:0008023">
    <property type="term" value="C:transcription elongation factor complex"/>
    <property type="evidence" value="ECO:0007669"/>
    <property type="project" value="TreeGrafter"/>
</dbReference>
<reference evidence="1" key="2">
    <citation type="submission" date="2021-01" db="UniProtKB">
        <authorList>
            <consortium name="EnsemblPlants"/>
        </authorList>
    </citation>
    <scope>IDENTIFICATION</scope>
</reference>
<dbReference type="EnsemblPlants" id="QL01p002119:mrna">
    <property type="protein sequence ID" value="QL01p002119:mrna"/>
    <property type="gene ID" value="QL01p002119"/>
</dbReference>
<dbReference type="GO" id="GO:0034728">
    <property type="term" value="P:nucleosome organization"/>
    <property type="evidence" value="ECO:0007669"/>
    <property type="project" value="TreeGrafter"/>
</dbReference>
<organism evidence="1 2">
    <name type="scientific">Quercus lobata</name>
    <name type="common">Valley oak</name>
    <dbReference type="NCBI Taxonomy" id="97700"/>
    <lineage>
        <taxon>Eukaryota</taxon>
        <taxon>Viridiplantae</taxon>
        <taxon>Streptophyta</taxon>
        <taxon>Embryophyta</taxon>
        <taxon>Tracheophyta</taxon>
        <taxon>Spermatophyta</taxon>
        <taxon>Magnoliopsida</taxon>
        <taxon>eudicotyledons</taxon>
        <taxon>Gunneridae</taxon>
        <taxon>Pentapetalae</taxon>
        <taxon>rosids</taxon>
        <taxon>fabids</taxon>
        <taxon>Fagales</taxon>
        <taxon>Fagaceae</taxon>
        <taxon>Quercus</taxon>
    </lineage>
</organism>
<protein>
    <submittedName>
        <fullName evidence="1">Uncharacterized protein</fullName>
    </submittedName>
</protein>
<sequence>MYRKEHCLSLLKDPEEGEMENDEGEEMERVLWAIKDLDTKWLLLQRWRRAFISNYNQRDEEVHRTYDEARLNLNKQIFKSILKSIRNAESERIPFIAMYRKEQCLSLLKDPEEGEMENDEGEEMERVPKLKWHKVGALVSLLQP</sequence>
<proteinExistence type="predicted"/>
<dbReference type="EMBL" id="LRBV02000001">
    <property type="status" value="NOT_ANNOTATED_CDS"/>
    <property type="molecule type" value="Genomic_DNA"/>
</dbReference>
<dbReference type="GO" id="GO:0140673">
    <property type="term" value="P:transcription elongation-coupled chromatin remodeling"/>
    <property type="evidence" value="ECO:0007669"/>
    <property type="project" value="InterPro"/>
</dbReference>